<name>A0A399T9V9_9BACT</name>
<evidence type="ECO:0000259" key="1">
    <source>
        <dbReference type="Pfam" id="PF16269"/>
    </source>
</evidence>
<dbReference type="InterPro" id="IPR058865">
    <property type="entry name" value="GDPGP1_C"/>
</dbReference>
<evidence type="ECO:0000259" key="2">
    <source>
        <dbReference type="Pfam" id="PF26216"/>
    </source>
</evidence>
<sequence length="311" mass="35437">MQQYSEQVLQLLTGQKKEWPLAAKNFAGLEKVRTRVFNFDEVEIKVQFNPERIVSSAAKVDAKSIEARPCFLCSKNRPKEQQGVKIGAYSVLVNPFPIFSQHFTIVGEEHLPQQIKGRFCDLLDLAASLPGFTLFYNGPKCGASAPDHFHFQAGNRGFMPLENELEKLKEQHSIKLRSFTSDAWAVKDGLRNFLLLESPVKESVEKDFMKIYDALEAADEEPMMNILAFYESNAWKVVVFPRVLHRPSQYFEEGEKNILISPASVDMGGVLITPLEKDFEKLQSSDIYTIFQQVLYSEPVFNQFIQNLDNA</sequence>
<comment type="caution">
    <text evidence="3">The sequence shown here is derived from an EMBL/GenBank/DDBJ whole genome shotgun (WGS) entry which is preliminary data.</text>
</comment>
<dbReference type="AlphaFoldDB" id="A0A399T9V9"/>
<proteinExistence type="predicted"/>
<dbReference type="RefSeq" id="WP_119436201.1">
    <property type="nucleotide sequence ID" value="NZ_QWGR01000001.1"/>
</dbReference>
<reference evidence="3 4" key="1">
    <citation type="submission" date="2018-08" db="EMBL/GenBank/DDBJ databases">
        <title>Pallidiluteibacterium maritimus gen. nov., sp. nov., isolated from coastal sediment.</title>
        <authorList>
            <person name="Zhou L.Y."/>
        </authorList>
    </citation>
    <scope>NUCLEOTIDE SEQUENCE [LARGE SCALE GENOMIC DNA]</scope>
    <source>
        <strain evidence="3 4">XSD2</strain>
    </source>
</reference>
<accession>A0A399T9V9</accession>
<dbReference type="Proteomes" id="UP000265926">
    <property type="component" value="Unassembled WGS sequence"/>
</dbReference>
<evidence type="ECO:0000313" key="3">
    <source>
        <dbReference type="EMBL" id="RIJ50733.1"/>
    </source>
</evidence>
<dbReference type="Pfam" id="PF26216">
    <property type="entry name" value="GDPGP1_C"/>
    <property type="match status" value="1"/>
</dbReference>
<organism evidence="3 4">
    <name type="scientific">Maribellus luteus</name>
    <dbReference type="NCBI Taxonomy" id="2305463"/>
    <lineage>
        <taxon>Bacteria</taxon>
        <taxon>Pseudomonadati</taxon>
        <taxon>Bacteroidota</taxon>
        <taxon>Bacteroidia</taxon>
        <taxon>Marinilabiliales</taxon>
        <taxon>Prolixibacteraceae</taxon>
        <taxon>Maribellus</taxon>
    </lineage>
</organism>
<feature type="domain" description="DUF4922" evidence="1">
    <location>
        <begin position="11"/>
        <end position="155"/>
    </location>
</feature>
<feature type="domain" description="GDPGP1-like C-terminal" evidence="2">
    <location>
        <begin position="232"/>
        <end position="304"/>
    </location>
</feature>
<keyword evidence="4" id="KW-1185">Reference proteome</keyword>
<evidence type="ECO:0000313" key="4">
    <source>
        <dbReference type="Proteomes" id="UP000265926"/>
    </source>
</evidence>
<dbReference type="OrthoDB" id="5494374at2"/>
<dbReference type="EMBL" id="QWGR01000001">
    <property type="protein sequence ID" value="RIJ50733.1"/>
    <property type="molecule type" value="Genomic_DNA"/>
</dbReference>
<dbReference type="InterPro" id="IPR046320">
    <property type="entry name" value="DUF4922"/>
</dbReference>
<protein>
    <submittedName>
        <fullName evidence="3">DUF4922 domain-containing protein</fullName>
    </submittedName>
</protein>
<dbReference type="Pfam" id="PF16269">
    <property type="entry name" value="DUF4922"/>
    <property type="match status" value="1"/>
</dbReference>
<gene>
    <name evidence="3" type="ORF">D1614_02050</name>
</gene>